<dbReference type="SUPFAM" id="SSF47413">
    <property type="entry name" value="lambda repressor-like DNA-binding domains"/>
    <property type="match status" value="1"/>
</dbReference>
<dbReference type="Pfam" id="PF19054">
    <property type="entry name" value="DUF5753"/>
    <property type="match status" value="1"/>
</dbReference>
<comment type="caution">
    <text evidence="2">The sequence shown here is derived from an EMBL/GenBank/DDBJ whole genome shotgun (WGS) entry which is preliminary data.</text>
</comment>
<dbReference type="SMART" id="SM00530">
    <property type="entry name" value="HTH_XRE"/>
    <property type="match status" value="1"/>
</dbReference>
<dbReference type="CDD" id="cd00093">
    <property type="entry name" value="HTH_XRE"/>
    <property type="match status" value="1"/>
</dbReference>
<dbReference type="EMBL" id="BAAAUV010000013">
    <property type="protein sequence ID" value="GAA3223400.1"/>
    <property type="molecule type" value="Genomic_DNA"/>
</dbReference>
<evidence type="ECO:0000313" key="2">
    <source>
        <dbReference type="EMBL" id="GAA3223400.1"/>
    </source>
</evidence>
<evidence type="ECO:0000313" key="3">
    <source>
        <dbReference type="Proteomes" id="UP001501237"/>
    </source>
</evidence>
<proteinExistence type="predicted"/>
<gene>
    <name evidence="2" type="ORF">GCM10010468_49910</name>
</gene>
<name>A0ABP6QE53_9ACTN</name>
<dbReference type="RefSeq" id="WP_344832575.1">
    <property type="nucleotide sequence ID" value="NZ_BAAAUV010000013.1"/>
</dbReference>
<dbReference type="Gene3D" id="1.10.260.40">
    <property type="entry name" value="lambda repressor-like DNA-binding domains"/>
    <property type="match status" value="1"/>
</dbReference>
<feature type="domain" description="HTH cro/C1-type" evidence="1">
    <location>
        <begin position="20"/>
        <end position="75"/>
    </location>
</feature>
<dbReference type="InterPro" id="IPR001387">
    <property type="entry name" value="Cro/C1-type_HTH"/>
</dbReference>
<protein>
    <submittedName>
        <fullName evidence="2">Helix-turn-helix transcriptional regulator</fullName>
    </submittedName>
</protein>
<dbReference type="Pfam" id="PF13560">
    <property type="entry name" value="HTH_31"/>
    <property type="match status" value="1"/>
</dbReference>
<dbReference type="InterPro" id="IPR043917">
    <property type="entry name" value="DUF5753"/>
</dbReference>
<dbReference type="PROSITE" id="PS50943">
    <property type="entry name" value="HTH_CROC1"/>
    <property type="match status" value="1"/>
</dbReference>
<evidence type="ECO:0000259" key="1">
    <source>
        <dbReference type="PROSITE" id="PS50943"/>
    </source>
</evidence>
<keyword evidence="3" id="KW-1185">Reference proteome</keyword>
<reference evidence="3" key="1">
    <citation type="journal article" date="2019" name="Int. J. Syst. Evol. Microbiol.">
        <title>The Global Catalogue of Microorganisms (GCM) 10K type strain sequencing project: providing services to taxonomists for standard genome sequencing and annotation.</title>
        <authorList>
            <consortium name="The Broad Institute Genomics Platform"/>
            <consortium name="The Broad Institute Genome Sequencing Center for Infectious Disease"/>
            <person name="Wu L."/>
            <person name="Ma J."/>
        </authorList>
    </citation>
    <scope>NUCLEOTIDE SEQUENCE [LARGE SCALE GENOMIC DNA]</scope>
    <source>
        <strain evidence="3">JCM 9377</strain>
    </source>
</reference>
<dbReference type="InterPro" id="IPR010982">
    <property type="entry name" value="Lambda_DNA-bd_dom_sf"/>
</dbReference>
<organism evidence="2 3">
    <name type="scientific">Actinocorallia longicatena</name>
    <dbReference type="NCBI Taxonomy" id="111803"/>
    <lineage>
        <taxon>Bacteria</taxon>
        <taxon>Bacillati</taxon>
        <taxon>Actinomycetota</taxon>
        <taxon>Actinomycetes</taxon>
        <taxon>Streptosporangiales</taxon>
        <taxon>Thermomonosporaceae</taxon>
        <taxon>Actinocorallia</taxon>
    </lineage>
</organism>
<sequence length="295" mass="33241">MPASPSSSAQTARQRLGEQLRAMRQAARITGREFARRAGWASASPVTMIERGQRTISPDHINLWCDICGVPERRRAELLAEQDNVAGMWRTWKQINRAGLSATQRAGHGRYEKVRHFRSYTSNGIGGLVQSEGYMRVALEAVRLDQGLEVDDVSEAVAERIRRKAVFQRVGARWVFLIEGQALQHRLYPVDVHREQLEYLLEMTTDPGRWPSVSLGIIPLEADRTRDGVHGIWPEESFTIFDDRVNIELISGYLSISRPDEVAMYVAAWERLMGLAVHGEQAAGQIRAALAVLDR</sequence>
<accession>A0ABP6QE53</accession>
<dbReference type="Proteomes" id="UP001501237">
    <property type="component" value="Unassembled WGS sequence"/>
</dbReference>